<dbReference type="Gene3D" id="3.40.630.30">
    <property type="match status" value="1"/>
</dbReference>
<reference evidence="2 3" key="1">
    <citation type="submission" date="2017-06" db="EMBL/GenBank/DDBJ databases">
        <authorList>
            <person name="Kim H.J."/>
            <person name="Triplett B.A."/>
        </authorList>
    </citation>
    <scope>NUCLEOTIDE SEQUENCE [LARGE SCALE GENOMIC DNA]</scope>
    <source>
        <strain evidence="2 3">DSM 29052</strain>
    </source>
</reference>
<gene>
    <name evidence="2" type="ORF">SAMN06265370_10771</name>
</gene>
<organism evidence="2 3">
    <name type="scientific">Puniceibacterium sediminis</name>
    <dbReference type="NCBI Taxonomy" id="1608407"/>
    <lineage>
        <taxon>Bacteria</taxon>
        <taxon>Pseudomonadati</taxon>
        <taxon>Pseudomonadota</taxon>
        <taxon>Alphaproteobacteria</taxon>
        <taxon>Rhodobacterales</taxon>
        <taxon>Paracoccaceae</taxon>
        <taxon>Puniceibacterium</taxon>
    </lineage>
</organism>
<accession>A0A238WT15</accession>
<dbReference type="PANTHER" id="PTHR47237:SF1">
    <property type="entry name" value="SLL0310 PROTEIN"/>
    <property type="match status" value="1"/>
</dbReference>
<dbReference type="Pfam" id="PF00583">
    <property type="entry name" value="Acetyltransf_1"/>
    <property type="match status" value="1"/>
</dbReference>
<dbReference type="GO" id="GO:0016747">
    <property type="term" value="F:acyltransferase activity, transferring groups other than amino-acyl groups"/>
    <property type="evidence" value="ECO:0007669"/>
    <property type="project" value="InterPro"/>
</dbReference>
<dbReference type="SUPFAM" id="SSF55729">
    <property type="entry name" value="Acyl-CoA N-acyltransferases (Nat)"/>
    <property type="match status" value="1"/>
</dbReference>
<dbReference type="OrthoDB" id="20916at2"/>
<dbReference type="Pfam" id="PF18014">
    <property type="entry name" value="Acetyltransf_18"/>
    <property type="match status" value="1"/>
</dbReference>
<evidence type="ECO:0000313" key="2">
    <source>
        <dbReference type="EMBL" id="SNR49521.1"/>
    </source>
</evidence>
<evidence type="ECO:0000313" key="3">
    <source>
        <dbReference type="Proteomes" id="UP000198417"/>
    </source>
</evidence>
<dbReference type="RefSeq" id="WP_089270312.1">
    <property type="nucleotide sequence ID" value="NZ_FZNN01000007.1"/>
</dbReference>
<dbReference type="Proteomes" id="UP000198417">
    <property type="component" value="Unassembled WGS sequence"/>
</dbReference>
<evidence type="ECO:0000259" key="1">
    <source>
        <dbReference type="PROSITE" id="PS51186"/>
    </source>
</evidence>
<dbReference type="InterPro" id="IPR052729">
    <property type="entry name" value="Acyl/Acetyltrans_Enzymes"/>
</dbReference>
<dbReference type="PANTHER" id="PTHR47237">
    <property type="entry name" value="SLL0310 PROTEIN"/>
    <property type="match status" value="1"/>
</dbReference>
<dbReference type="AlphaFoldDB" id="A0A238WT15"/>
<dbReference type="PROSITE" id="PS51186">
    <property type="entry name" value="GNAT"/>
    <property type="match status" value="1"/>
</dbReference>
<name>A0A238WT15_9RHOB</name>
<dbReference type="CDD" id="cd04301">
    <property type="entry name" value="NAT_SF"/>
    <property type="match status" value="1"/>
</dbReference>
<dbReference type="Gene3D" id="3.40.630.90">
    <property type="match status" value="1"/>
</dbReference>
<dbReference type="EMBL" id="FZNN01000007">
    <property type="protein sequence ID" value="SNR49521.1"/>
    <property type="molecule type" value="Genomic_DNA"/>
</dbReference>
<protein>
    <submittedName>
        <fullName evidence="2">Acetyltransferase (GNAT) domain-containing protein</fullName>
    </submittedName>
</protein>
<dbReference type="InterPro" id="IPR041496">
    <property type="entry name" value="YitH/HolE_GNAT"/>
</dbReference>
<feature type="domain" description="N-acetyltransferase" evidence="1">
    <location>
        <begin position="5"/>
        <end position="137"/>
    </location>
</feature>
<dbReference type="InterPro" id="IPR016181">
    <property type="entry name" value="Acyl_CoA_acyltransferase"/>
</dbReference>
<dbReference type="InterPro" id="IPR000182">
    <property type="entry name" value="GNAT_dom"/>
</dbReference>
<keyword evidence="2" id="KW-0808">Transferase</keyword>
<proteinExistence type="predicted"/>
<keyword evidence="3" id="KW-1185">Reference proteome</keyword>
<sequence length="280" mass="29690">MPGDIQITAMSVEELETVLGWAGEAGWNPGMADAEAFHAADPMGFFLARVENTPVAAISVVNHGAKDAFLGLYICHPDWRGKGLGMAIWRHAIEHAGARSIGLDGVPEQEANYRISGFVRVGSTLRHEGRWPARTTPGICAPLPGDLATLIELDARANGVTRPVFLSAWLQPKGDLRGTRILRRDGGIIGFATWRACREGTKIGPIIAPDTASALDLIADIADLRPNGPLVIDLPSSNAALRSALEGAGFQVPFATARMYRGCPPSVGPSLQAIATMELG</sequence>